<dbReference type="InterPro" id="IPR036265">
    <property type="entry name" value="HIT-like_sf"/>
</dbReference>
<sequence length="119" mass="12453">MAGEPQSDCLFCKIAEGEVPATIVRETETTVAFRDINPQAPTHVLVIPRVHYPDAASLAAAAPTVAADILREAGEVAEQEKIDGSGFRIVFNTGAGAGQTVFHAHAHVLGGRGLNWPPG</sequence>
<dbReference type="GO" id="GO:0003824">
    <property type="term" value="F:catalytic activity"/>
    <property type="evidence" value="ECO:0007669"/>
    <property type="project" value="InterPro"/>
</dbReference>
<evidence type="ECO:0000256" key="1">
    <source>
        <dbReference type="PIRSR" id="PIRSR601310-1"/>
    </source>
</evidence>
<dbReference type="KEGG" id="svt:SVTN_12595"/>
<dbReference type="PROSITE" id="PS51084">
    <property type="entry name" value="HIT_2"/>
    <property type="match status" value="1"/>
</dbReference>
<feature type="active site" description="Tele-AMP-histidine intermediate" evidence="1">
    <location>
        <position position="105"/>
    </location>
</feature>
<dbReference type="AlphaFoldDB" id="A0A0B5HSU4"/>
<name>A0A0B5HSU4_9ACTN</name>
<feature type="domain" description="HIT" evidence="4">
    <location>
        <begin position="10"/>
        <end position="119"/>
    </location>
</feature>
<evidence type="ECO:0000259" key="4">
    <source>
        <dbReference type="PROSITE" id="PS51084"/>
    </source>
</evidence>
<evidence type="ECO:0000313" key="5">
    <source>
        <dbReference type="EMBL" id="AJF65135.1"/>
    </source>
</evidence>
<reference evidence="5 6" key="1">
    <citation type="submission" date="2014-12" db="EMBL/GenBank/DDBJ databases">
        <title>Complete genome sequence of Streptomyces vietnamensis strain GIMV4.0001, a genetic manipulable producer of the benzoisochromanequinone antibiotic granaticin.</title>
        <authorList>
            <person name="Deng M.R."/>
            <person name="Guo J."/>
            <person name="Ma L.Y."/>
            <person name="Feng G.D."/>
            <person name="Mo C.Y."/>
            <person name="Zhu H.H."/>
        </authorList>
    </citation>
    <scope>NUCLEOTIDE SEQUENCE [LARGE SCALE GENOMIC DNA]</scope>
    <source>
        <strain evidence="6">GIMV4.0001</strain>
    </source>
</reference>
<organism evidence="5 6">
    <name type="scientific">Streptomyces vietnamensis</name>
    <dbReference type="NCBI Taxonomy" id="362257"/>
    <lineage>
        <taxon>Bacteria</taxon>
        <taxon>Bacillati</taxon>
        <taxon>Actinomycetota</taxon>
        <taxon>Actinomycetes</taxon>
        <taxon>Kitasatosporales</taxon>
        <taxon>Streptomycetaceae</taxon>
        <taxon>Streptomyces</taxon>
    </lineage>
</organism>
<dbReference type="RefSeq" id="WP_041129179.1">
    <property type="nucleotide sequence ID" value="NZ_CP010407.1"/>
</dbReference>
<dbReference type="InterPro" id="IPR001310">
    <property type="entry name" value="Histidine_triad_HIT"/>
</dbReference>
<dbReference type="Gene3D" id="3.30.428.10">
    <property type="entry name" value="HIT-like"/>
    <property type="match status" value="1"/>
</dbReference>
<dbReference type="Pfam" id="PF01230">
    <property type="entry name" value="HIT"/>
    <property type="match status" value="1"/>
</dbReference>
<evidence type="ECO:0000313" key="6">
    <source>
        <dbReference type="Proteomes" id="UP000031774"/>
    </source>
</evidence>
<dbReference type="CDD" id="cd01276">
    <property type="entry name" value="PKCI_related"/>
    <property type="match status" value="1"/>
</dbReference>
<evidence type="ECO:0000256" key="3">
    <source>
        <dbReference type="PROSITE-ProRule" id="PRU00464"/>
    </source>
</evidence>
<dbReference type="HOGENOM" id="CLU_056776_8_1_11"/>
<dbReference type="Proteomes" id="UP000031774">
    <property type="component" value="Chromosome"/>
</dbReference>
<dbReference type="STRING" id="362257.SVTN_12595"/>
<protein>
    <submittedName>
        <fullName evidence="5">Histidine triad (HIT) protein</fullName>
    </submittedName>
</protein>
<evidence type="ECO:0000256" key="2">
    <source>
        <dbReference type="PIRSR" id="PIRSR601310-3"/>
    </source>
</evidence>
<dbReference type="InterPro" id="IPR011146">
    <property type="entry name" value="HIT-like"/>
</dbReference>
<feature type="short sequence motif" description="Histidine triad motif" evidence="2 3">
    <location>
        <begin position="103"/>
        <end position="107"/>
    </location>
</feature>
<dbReference type="SUPFAM" id="SSF54197">
    <property type="entry name" value="HIT-like"/>
    <property type="match status" value="1"/>
</dbReference>
<gene>
    <name evidence="5" type="ORF">SVTN_12595</name>
</gene>
<accession>A0A0B5HSU4</accession>
<proteinExistence type="predicted"/>
<dbReference type="EMBL" id="CP010407">
    <property type="protein sequence ID" value="AJF65135.1"/>
    <property type="molecule type" value="Genomic_DNA"/>
</dbReference>
<keyword evidence="6" id="KW-1185">Reference proteome</keyword>
<dbReference type="PRINTS" id="PR00332">
    <property type="entry name" value="HISTRIAD"/>
</dbReference>
<dbReference type="PANTHER" id="PTHR23089">
    <property type="entry name" value="HISTIDINE TRIAD HIT PROTEIN"/>
    <property type="match status" value="1"/>
</dbReference>